<dbReference type="Gene3D" id="2.130.10.10">
    <property type="entry name" value="YVTN repeat-like/Quinoprotein amine dehydrogenase"/>
    <property type="match status" value="1"/>
</dbReference>
<dbReference type="PROSITE" id="PS51257">
    <property type="entry name" value="PROKAR_LIPOPROTEIN"/>
    <property type="match status" value="1"/>
</dbReference>
<dbReference type="InterPro" id="IPR015943">
    <property type="entry name" value="WD40/YVTN_repeat-like_dom_sf"/>
</dbReference>
<accession>M3UGA7</accession>
<dbReference type="AlphaFoldDB" id="M3UGA7"/>
<name>M3UGA7_GORML</name>
<dbReference type="SUPFAM" id="SSF51004">
    <property type="entry name" value="C-terminal (heme d1) domain of cytochrome cd1-nitrite reductase"/>
    <property type="match status" value="1"/>
</dbReference>
<evidence type="ECO:0000313" key="2">
    <source>
        <dbReference type="EMBL" id="GAC78280.1"/>
    </source>
</evidence>
<keyword evidence="1" id="KW-0732">Signal</keyword>
<dbReference type="InterPro" id="IPR011048">
    <property type="entry name" value="Haem_d1_sf"/>
</dbReference>
<proteinExistence type="predicted"/>
<reference evidence="2 3" key="1">
    <citation type="submission" date="2013-02" db="EMBL/GenBank/DDBJ databases">
        <title>Whole genome shotgun sequence of Gordonia malaquae NBRC 108250.</title>
        <authorList>
            <person name="Yoshida I."/>
            <person name="Hosoyama A."/>
            <person name="Tsuchikane K."/>
            <person name="Ando Y."/>
            <person name="Baba S."/>
            <person name="Ohji S."/>
            <person name="Hamada M."/>
            <person name="Tamura T."/>
            <person name="Yamazoe A."/>
            <person name="Yamazaki S."/>
            <person name="Fujita N."/>
        </authorList>
    </citation>
    <scope>NUCLEOTIDE SEQUENCE [LARGE SCALE GENOMIC DNA]</scope>
    <source>
        <strain evidence="2 3">NBRC 108250</strain>
    </source>
</reference>
<comment type="caution">
    <text evidence="2">The sequence shown here is derived from an EMBL/GenBank/DDBJ whole genome shotgun (WGS) entry which is preliminary data.</text>
</comment>
<evidence type="ECO:0008006" key="4">
    <source>
        <dbReference type="Google" id="ProtNLM"/>
    </source>
</evidence>
<keyword evidence="3" id="KW-1185">Reference proteome</keyword>
<feature type="signal peptide" evidence="1">
    <location>
        <begin position="1"/>
        <end position="24"/>
    </location>
</feature>
<organism evidence="2 3">
    <name type="scientific">Gordonia malaquae NBRC 108250</name>
    <dbReference type="NCBI Taxonomy" id="1223542"/>
    <lineage>
        <taxon>Bacteria</taxon>
        <taxon>Bacillati</taxon>
        <taxon>Actinomycetota</taxon>
        <taxon>Actinomycetes</taxon>
        <taxon>Mycobacteriales</taxon>
        <taxon>Gordoniaceae</taxon>
        <taxon>Gordonia</taxon>
    </lineage>
</organism>
<evidence type="ECO:0000313" key="3">
    <source>
        <dbReference type="Proteomes" id="UP000035009"/>
    </source>
</evidence>
<sequence>MEDMHVRTKVAAVLLATTMAVTLAACGDNASENADNAQTVAPAVAAESPATPASPAGVNVPQVAGIAIAQVGSTTAVLNADGRSVTLHVQPGAMDTPPPKTVSLPVSGLVDLIAADGAFLAVGPDGLIEIAPDGAFTIRRDSIDSPLSVAVKGDQTLVGTAKGTLLVYPADPHASPRTIGGFVRVDRILVAPDTADGVDGQVSVLDRAQSAILPVDIETGEHKAALRAGNGATNAVVDRFGRIMATGTRDDEIYAYYGAPIVMRLRRPVSPSPYALAYDEKRDLLWVSSTGVNEAVAYDLSRGDGKERARIATVGQVSAMTVDPANGGLLLVSARGDGLQFVPATATTP</sequence>
<dbReference type="STRING" id="410332.SAMN04488550_2263"/>
<dbReference type="EMBL" id="BAOP01000003">
    <property type="protein sequence ID" value="GAC78280.1"/>
    <property type="molecule type" value="Genomic_DNA"/>
</dbReference>
<dbReference type="eggNOG" id="COG3391">
    <property type="taxonomic scope" value="Bacteria"/>
</dbReference>
<gene>
    <name evidence="2" type="ORF">GM1_003_00170</name>
</gene>
<protein>
    <recommendedName>
        <fullName evidence="4">Lipoprotein</fullName>
    </recommendedName>
</protein>
<dbReference type="Proteomes" id="UP000035009">
    <property type="component" value="Unassembled WGS sequence"/>
</dbReference>
<feature type="chain" id="PRO_5039228466" description="Lipoprotein" evidence="1">
    <location>
        <begin position="25"/>
        <end position="349"/>
    </location>
</feature>
<evidence type="ECO:0000256" key="1">
    <source>
        <dbReference type="SAM" id="SignalP"/>
    </source>
</evidence>